<evidence type="ECO:0000256" key="2">
    <source>
        <dbReference type="ARBA" id="ARBA00006464"/>
    </source>
</evidence>
<keyword evidence="4 11" id="KW-0808">Transferase</keyword>
<evidence type="ECO:0000256" key="3">
    <source>
        <dbReference type="ARBA" id="ARBA00022475"/>
    </source>
</evidence>
<dbReference type="GO" id="GO:0000271">
    <property type="term" value="P:polysaccharide biosynthetic process"/>
    <property type="evidence" value="ECO:0007669"/>
    <property type="project" value="UniProtKB-KW"/>
</dbReference>
<dbReference type="PANTHER" id="PTHR30576">
    <property type="entry name" value="COLANIC BIOSYNTHESIS UDP-GLUCOSE LIPID CARRIER TRANSFERASE"/>
    <property type="match status" value="1"/>
</dbReference>
<evidence type="ECO:0000256" key="7">
    <source>
        <dbReference type="ARBA" id="ARBA00023136"/>
    </source>
</evidence>
<comment type="similarity">
    <text evidence="2">Belongs to the bacterial sugar transferase family.</text>
</comment>
<evidence type="ECO:0000259" key="10">
    <source>
        <dbReference type="Pfam" id="PF02397"/>
    </source>
</evidence>
<dbReference type="GO" id="GO:0016780">
    <property type="term" value="F:phosphotransferase activity, for other substituted phosphate groups"/>
    <property type="evidence" value="ECO:0007669"/>
    <property type="project" value="TreeGrafter"/>
</dbReference>
<dbReference type="STRING" id="985054.SAMN05444358_102153"/>
<evidence type="ECO:0000256" key="1">
    <source>
        <dbReference type="ARBA" id="ARBA00004236"/>
    </source>
</evidence>
<dbReference type="OrthoDB" id="9808602at2"/>
<keyword evidence="5 9" id="KW-0812">Transmembrane</keyword>
<reference evidence="12" key="1">
    <citation type="submission" date="2016-10" db="EMBL/GenBank/DDBJ databases">
        <authorList>
            <person name="Varghese N."/>
            <person name="Submissions S."/>
        </authorList>
    </citation>
    <scope>NUCLEOTIDE SEQUENCE [LARGE SCALE GENOMIC DNA]</scope>
    <source>
        <strain evidence="12">DSM 27839</strain>
    </source>
</reference>
<proteinExistence type="inferred from homology"/>
<dbReference type="Proteomes" id="UP000183400">
    <property type="component" value="Unassembled WGS sequence"/>
</dbReference>
<comment type="subcellular location">
    <subcellularLocation>
        <location evidence="1">Cell membrane</location>
    </subcellularLocation>
</comment>
<evidence type="ECO:0000256" key="8">
    <source>
        <dbReference type="ARBA" id="ARBA00023169"/>
    </source>
</evidence>
<name>A0A1H2Y4R1_9RHOB</name>
<dbReference type="AlphaFoldDB" id="A0A1H2Y4R1"/>
<keyword evidence="6 9" id="KW-1133">Transmembrane helix</keyword>
<evidence type="ECO:0000256" key="9">
    <source>
        <dbReference type="SAM" id="Phobius"/>
    </source>
</evidence>
<organism evidence="11 12">
    <name type="scientific">Ruegeria halocynthiae</name>
    <dbReference type="NCBI Taxonomy" id="985054"/>
    <lineage>
        <taxon>Bacteria</taxon>
        <taxon>Pseudomonadati</taxon>
        <taxon>Pseudomonadota</taxon>
        <taxon>Alphaproteobacteria</taxon>
        <taxon>Rhodobacterales</taxon>
        <taxon>Roseobacteraceae</taxon>
        <taxon>Ruegeria</taxon>
    </lineage>
</organism>
<protein>
    <submittedName>
        <fullName evidence="11">Sugar transferase involved in LPS biosynthesis (Colanic, teichoic acid)</fullName>
    </submittedName>
</protein>
<dbReference type="EMBL" id="FNNP01000002">
    <property type="protein sequence ID" value="SDW99808.1"/>
    <property type="molecule type" value="Genomic_DNA"/>
</dbReference>
<dbReference type="Pfam" id="PF02397">
    <property type="entry name" value="Bac_transf"/>
    <property type="match status" value="1"/>
</dbReference>
<keyword evidence="12" id="KW-1185">Reference proteome</keyword>
<feature type="transmembrane region" description="Helical" evidence="9">
    <location>
        <begin position="42"/>
        <end position="64"/>
    </location>
</feature>
<dbReference type="GO" id="GO:0005886">
    <property type="term" value="C:plasma membrane"/>
    <property type="evidence" value="ECO:0007669"/>
    <property type="project" value="UniProtKB-SubCell"/>
</dbReference>
<keyword evidence="7 9" id="KW-0472">Membrane</keyword>
<evidence type="ECO:0000313" key="12">
    <source>
        <dbReference type="Proteomes" id="UP000183400"/>
    </source>
</evidence>
<feature type="domain" description="Bacterial sugar transferase" evidence="10">
    <location>
        <begin position="37"/>
        <end position="225"/>
    </location>
</feature>
<sequence length="230" mass="25386">MTVQDTSFSCYLRSASQTNGIVSASSESPGAYPQIFKRAVDLVFVVLALPIVLPFILGMAALIACDGTNPFYGQKRVGRNGKLFTMWKLRSMVPNAYTQLDRYLADNPAARKEWDETQKLKNDPRITALGRVLRKTSLDELPQLFNVLTGDMSLVGPRPMMPDQQGLYPGTAYYALRPGITGLWQVSDRNEGSFASRADFDATYSECLSFRTDLSVLFATAGVVLRGTGY</sequence>
<evidence type="ECO:0000256" key="5">
    <source>
        <dbReference type="ARBA" id="ARBA00022692"/>
    </source>
</evidence>
<gene>
    <name evidence="11" type="ORF">SAMN05444358_102153</name>
</gene>
<dbReference type="RefSeq" id="WP_074736680.1">
    <property type="nucleotide sequence ID" value="NZ_FNNP01000002.1"/>
</dbReference>
<keyword evidence="3" id="KW-1003">Cell membrane</keyword>
<accession>A0A1H2Y4R1</accession>
<evidence type="ECO:0000313" key="11">
    <source>
        <dbReference type="EMBL" id="SDW99808.1"/>
    </source>
</evidence>
<dbReference type="PANTHER" id="PTHR30576:SF4">
    <property type="entry name" value="UNDECAPRENYL-PHOSPHATE GALACTOSE PHOSPHOTRANSFERASE"/>
    <property type="match status" value="1"/>
</dbReference>
<evidence type="ECO:0000256" key="4">
    <source>
        <dbReference type="ARBA" id="ARBA00022679"/>
    </source>
</evidence>
<dbReference type="InterPro" id="IPR003362">
    <property type="entry name" value="Bact_transf"/>
</dbReference>
<evidence type="ECO:0000256" key="6">
    <source>
        <dbReference type="ARBA" id="ARBA00022989"/>
    </source>
</evidence>
<keyword evidence="8" id="KW-0270">Exopolysaccharide synthesis</keyword>